<comment type="cofactor">
    <cofactor evidence="7">
        <name>Zn(2+)</name>
        <dbReference type="ChEBI" id="CHEBI:29105"/>
    </cofactor>
    <text evidence="7">Binds 1 zinc ion.</text>
</comment>
<dbReference type="Proteomes" id="UP000249799">
    <property type="component" value="Chromosome"/>
</dbReference>
<feature type="binding site" evidence="7">
    <location>
        <position position="157"/>
    </location>
    <ligand>
        <name>Zn(2+)</name>
        <dbReference type="ChEBI" id="CHEBI:29105"/>
        <note>catalytic</note>
    </ligand>
</feature>
<protein>
    <recommendedName>
        <fullName evidence="7">Endoribonuclease YbeY</fullName>
        <ecNumber evidence="7">3.1.-.-</ecNumber>
    </recommendedName>
</protein>
<keyword evidence="9" id="KW-1185">Reference proteome</keyword>
<keyword evidence="5 7" id="KW-0378">Hydrolase</keyword>
<dbReference type="RefSeq" id="WP_111332775.1">
    <property type="nucleotide sequence ID" value="NZ_CP030032.1"/>
</dbReference>
<accession>A0A2Z4FID7</accession>
<dbReference type="HAMAP" id="MF_00009">
    <property type="entry name" value="Endoribonucl_YbeY"/>
    <property type="match status" value="1"/>
</dbReference>
<keyword evidence="7" id="KW-0698">rRNA processing</keyword>
<evidence type="ECO:0000256" key="5">
    <source>
        <dbReference type="ARBA" id="ARBA00022801"/>
    </source>
</evidence>
<dbReference type="Gene3D" id="3.40.390.30">
    <property type="entry name" value="Metalloproteases ('zincins'), catalytic domain"/>
    <property type="match status" value="1"/>
</dbReference>
<evidence type="ECO:0000256" key="6">
    <source>
        <dbReference type="ARBA" id="ARBA00022833"/>
    </source>
</evidence>
<dbReference type="InterPro" id="IPR002036">
    <property type="entry name" value="YbeY"/>
</dbReference>
<dbReference type="GO" id="GO:0008270">
    <property type="term" value="F:zinc ion binding"/>
    <property type="evidence" value="ECO:0007669"/>
    <property type="project" value="UniProtKB-UniRule"/>
</dbReference>
<dbReference type="AlphaFoldDB" id="A0A2Z4FID7"/>
<feature type="binding site" evidence="7">
    <location>
        <position position="147"/>
    </location>
    <ligand>
        <name>Zn(2+)</name>
        <dbReference type="ChEBI" id="CHEBI:29105"/>
        <note>catalytic</note>
    </ligand>
</feature>
<dbReference type="Pfam" id="PF02130">
    <property type="entry name" value="YbeY"/>
    <property type="match status" value="1"/>
</dbReference>
<evidence type="ECO:0000256" key="2">
    <source>
        <dbReference type="ARBA" id="ARBA00022722"/>
    </source>
</evidence>
<dbReference type="GO" id="GO:0005737">
    <property type="term" value="C:cytoplasm"/>
    <property type="evidence" value="ECO:0007669"/>
    <property type="project" value="UniProtKB-SubCell"/>
</dbReference>
<evidence type="ECO:0000256" key="3">
    <source>
        <dbReference type="ARBA" id="ARBA00022723"/>
    </source>
</evidence>
<comment type="subcellular location">
    <subcellularLocation>
        <location evidence="7">Cytoplasm</location>
    </subcellularLocation>
</comment>
<sequence length="185" mass="20647">MSTEITTQGTAEQHPRAKALIQTIAKRAASHFRALGLADPELSVVLCDNDTIHAINKEWRGEDKPTDVLSFPLHEFEEPGVFDPMLTAFDGEDGPGLSLGDIIISLEYAEGLLETREHHRRVAQELGVAPESLAWSFDDEVHFLLIHGILHLVGHDHMEVDEEEAMKAEERRLWEHAAAETQGDN</sequence>
<comment type="similarity">
    <text evidence="1 7">Belongs to the endoribonuclease YbeY family.</text>
</comment>
<dbReference type="SUPFAM" id="SSF55486">
    <property type="entry name" value="Metalloproteases ('zincins'), catalytic domain"/>
    <property type="match status" value="1"/>
</dbReference>
<evidence type="ECO:0000256" key="1">
    <source>
        <dbReference type="ARBA" id="ARBA00010875"/>
    </source>
</evidence>
<dbReference type="GO" id="GO:0004521">
    <property type="term" value="F:RNA endonuclease activity"/>
    <property type="evidence" value="ECO:0007669"/>
    <property type="project" value="UniProtKB-UniRule"/>
</dbReference>
<dbReference type="PROSITE" id="PS01306">
    <property type="entry name" value="UPF0054"/>
    <property type="match status" value="1"/>
</dbReference>
<keyword evidence="3 7" id="KW-0479">Metal-binding</keyword>
<evidence type="ECO:0000313" key="8">
    <source>
        <dbReference type="EMBL" id="AWV88777.1"/>
    </source>
</evidence>
<feature type="binding site" evidence="7">
    <location>
        <position position="151"/>
    </location>
    <ligand>
        <name>Zn(2+)</name>
        <dbReference type="ChEBI" id="CHEBI:29105"/>
        <note>catalytic</note>
    </ligand>
</feature>
<keyword evidence="4 7" id="KW-0255">Endonuclease</keyword>
<keyword evidence="2 7" id="KW-0540">Nuclease</keyword>
<dbReference type="NCBIfam" id="TIGR00043">
    <property type="entry name" value="rRNA maturation RNase YbeY"/>
    <property type="match status" value="1"/>
</dbReference>
<dbReference type="GO" id="GO:0004222">
    <property type="term" value="F:metalloendopeptidase activity"/>
    <property type="evidence" value="ECO:0007669"/>
    <property type="project" value="InterPro"/>
</dbReference>
<comment type="function">
    <text evidence="7">Single strand-specific metallo-endoribonuclease involved in late-stage 70S ribosome quality control and in maturation of the 3' terminus of the 16S rRNA.</text>
</comment>
<dbReference type="InterPro" id="IPR023091">
    <property type="entry name" value="MetalPrtase_cat_dom_sf_prd"/>
</dbReference>
<dbReference type="EC" id="3.1.-.-" evidence="7"/>
<keyword evidence="6 7" id="KW-0862">Zinc</keyword>
<dbReference type="PANTHER" id="PTHR46986">
    <property type="entry name" value="ENDORIBONUCLEASE YBEY, CHLOROPLASTIC"/>
    <property type="match status" value="1"/>
</dbReference>
<gene>
    <name evidence="7 8" type="primary">ybeY</name>
    <name evidence="8" type="ORF">DN745_05260</name>
</gene>
<dbReference type="InterPro" id="IPR020549">
    <property type="entry name" value="YbeY_CS"/>
</dbReference>
<keyword evidence="7" id="KW-0963">Cytoplasm</keyword>
<organism evidence="8 9">
    <name type="scientific">Bradymonas sediminis</name>
    <dbReference type="NCBI Taxonomy" id="1548548"/>
    <lineage>
        <taxon>Bacteria</taxon>
        <taxon>Deltaproteobacteria</taxon>
        <taxon>Bradymonadales</taxon>
        <taxon>Bradymonadaceae</taxon>
        <taxon>Bradymonas</taxon>
    </lineage>
</organism>
<evidence type="ECO:0000256" key="4">
    <source>
        <dbReference type="ARBA" id="ARBA00022759"/>
    </source>
</evidence>
<dbReference type="GO" id="GO:0006364">
    <property type="term" value="P:rRNA processing"/>
    <property type="evidence" value="ECO:0007669"/>
    <property type="project" value="UniProtKB-UniRule"/>
</dbReference>
<reference evidence="8 9" key="1">
    <citation type="submission" date="2018-06" db="EMBL/GenBank/DDBJ databases">
        <title>Lujinxingia sediminis gen. nov. sp. nov., a new facultative anaerobic member of the class Deltaproteobacteria, and proposal of Lujinxingaceae fam. nov.</title>
        <authorList>
            <person name="Guo L.-Y."/>
            <person name="Li C.-M."/>
            <person name="Wang S."/>
            <person name="Du Z.-J."/>
        </authorList>
    </citation>
    <scope>NUCLEOTIDE SEQUENCE [LARGE SCALE GENOMIC DNA]</scope>
    <source>
        <strain evidence="8 9">FA350</strain>
    </source>
</reference>
<dbReference type="KEGG" id="bsed:DN745_05260"/>
<evidence type="ECO:0000313" key="9">
    <source>
        <dbReference type="Proteomes" id="UP000249799"/>
    </source>
</evidence>
<proteinExistence type="inferred from homology"/>
<dbReference type="OrthoDB" id="9807740at2"/>
<dbReference type="EMBL" id="CP030032">
    <property type="protein sequence ID" value="AWV88777.1"/>
    <property type="molecule type" value="Genomic_DNA"/>
</dbReference>
<keyword evidence="7" id="KW-0690">Ribosome biogenesis</keyword>
<name>A0A2Z4FID7_9DELT</name>
<evidence type="ECO:0000256" key="7">
    <source>
        <dbReference type="HAMAP-Rule" id="MF_00009"/>
    </source>
</evidence>
<dbReference type="PANTHER" id="PTHR46986:SF1">
    <property type="entry name" value="ENDORIBONUCLEASE YBEY, CHLOROPLASTIC"/>
    <property type="match status" value="1"/>
</dbReference>